<evidence type="ECO:0000256" key="1">
    <source>
        <dbReference type="SAM" id="MobiDB-lite"/>
    </source>
</evidence>
<feature type="non-terminal residue" evidence="2">
    <location>
        <position position="233"/>
    </location>
</feature>
<dbReference type="KEGG" id="ovi:T265_13301"/>
<dbReference type="CTD" id="20327468"/>
<dbReference type="GeneID" id="20327468"/>
<protein>
    <submittedName>
        <fullName evidence="2">Uncharacterized protein</fullName>
    </submittedName>
</protein>
<dbReference type="OrthoDB" id="6313978at2759"/>
<keyword evidence="3" id="KW-1185">Reference proteome</keyword>
<reference evidence="2 3" key="1">
    <citation type="submission" date="2013-11" db="EMBL/GenBank/DDBJ databases">
        <title>Opisthorchis viverrini - life in the bile duct.</title>
        <authorList>
            <person name="Young N.D."/>
            <person name="Nagarajan N."/>
            <person name="Lin S.J."/>
            <person name="Korhonen P.K."/>
            <person name="Jex A.R."/>
            <person name="Hall R.S."/>
            <person name="Safavi-Hemami H."/>
            <person name="Kaewkong W."/>
            <person name="Bertrand D."/>
            <person name="Gao S."/>
            <person name="Seet Q."/>
            <person name="Wongkham S."/>
            <person name="Teh B.T."/>
            <person name="Wongkham C."/>
            <person name="Intapan P.M."/>
            <person name="Maleewong W."/>
            <person name="Yang X."/>
            <person name="Hu M."/>
            <person name="Wang Z."/>
            <person name="Hofmann A."/>
            <person name="Sternberg P.W."/>
            <person name="Tan P."/>
            <person name="Wang J."/>
            <person name="Gasser R.B."/>
        </authorList>
    </citation>
    <scope>NUCLEOTIDE SEQUENCE [LARGE SCALE GENOMIC DNA]</scope>
</reference>
<dbReference type="AlphaFoldDB" id="A0A074ZV85"/>
<dbReference type="EMBL" id="KL596672">
    <property type="protein sequence ID" value="KER29757.1"/>
    <property type="molecule type" value="Genomic_DNA"/>
</dbReference>
<evidence type="ECO:0000313" key="3">
    <source>
        <dbReference type="Proteomes" id="UP000054324"/>
    </source>
</evidence>
<proteinExistence type="predicted"/>
<evidence type="ECO:0000313" key="2">
    <source>
        <dbReference type="EMBL" id="KER29757.1"/>
    </source>
</evidence>
<accession>A0A074ZV85</accession>
<gene>
    <name evidence="2" type="ORF">T265_13301</name>
</gene>
<dbReference type="RefSeq" id="XP_009166514.1">
    <property type="nucleotide sequence ID" value="XM_009168250.1"/>
</dbReference>
<sequence>MRLRGVARSVEWEHHKPEIQLGPSALTSLDNKQHGPADASTPVPTNRQDSLAGRSCWSSQPPSGKYAVIMKVSFLKTTSECPKSTEPLSSTRCWPDRQHPSICSASQPCIKPRYRESALIKVRQRPRNMQHVTASYRSQTVCVAFSAIWVQLGHKADGNSGCAHLVDHNKGETGRGLLKSFQQPCEQVNVLHQAASCFIRNDIRDIAIHVDIRNALLIRLPGDITNERFRWVP</sequence>
<feature type="region of interest" description="Disordered" evidence="1">
    <location>
        <begin position="18"/>
        <end position="60"/>
    </location>
</feature>
<name>A0A074ZV85_OPIVI</name>
<dbReference type="Proteomes" id="UP000054324">
    <property type="component" value="Unassembled WGS sequence"/>
</dbReference>
<organism evidence="2 3">
    <name type="scientific">Opisthorchis viverrini</name>
    <name type="common">Southeast Asian liver fluke</name>
    <dbReference type="NCBI Taxonomy" id="6198"/>
    <lineage>
        <taxon>Eukaryota</taxon>
        <taxon>Metazoa</taxon>
        <taxon>Spiralia</taxon>
        <taxon>Lophotrochozoa</taxon>
        <taxon>Platyhelminthes</taxon>
        <taxon>Trematoda</taxon>
        <taxon>Digenea</taxon>
        <taxon>Opisthorchiida</taxon>
        <taxon>Opisthorchiata</taxon>
        <taxon>Opisthorchiidae</taxon>
        <taxon>Opisthorchis</taxon>
    </lineage>
</organism>